<dbReference type="OrthoDB" id="10068803at2759"/>
<feature type="transmembrane region" description="Helical" evidence="7">
    <location>
        <begin position="400"/>
        <end position="422"/>
    </location>
</feature>
<keyword evidence="2 7" id="KW-0812">Transmembrane</keyword>
<comment type="caution">
    <text evidence="9">The sequence shown here is derived from an EMBL/GenBank/DDBJ whole genome shotgun (WGS) entry which is preliminary data.</text>
</comment>
<dbReference type="Pfam" id="PF00520">
    <property type="entry name" value="Ion_trans"/>
    <property type="match status" value="2"/>
</dbReference>
<evidence type="ECO:0000256" key="3">
    <source>
        <dbReference type="ARBA" id="ARBA00022837"/>
    </source>
</evidence>
<organism evidence="9 10">
    <name type="scientific">Dimorphilus gyrociliatus</name>
    <dbReference type="NCBI Taxonomy" id="2664684"/>
    <lineage>
        <taxon>Eukaryota</taxon>
        <taxon>Metazoa</taxon>
        <taxon>Spiralia</taxon>
        <taxon>Lophotrochozoa</taxon>
        <taxon>Annelida</taxon>
        <taxon>Polychaeta</taxon>
        <taxon>Polychaeta incertae sedis</taxon>
        <taxon>Dinophilidae</taxon>
        <taxon>Dimorphilus</taxon>
    </lineage>
</organism>
<evidence type="ECO:0000259" key="8">
    <source>
        <dbReference type="Pfam" id="PF00520"/>
    </source>
</evidence>
<dbReference type="GO" id="GO:0005216">
    <property type="term" value="F:monoatomic ion channel activity"/>
    <property type="evidence" value="ECO:0007669"/>
    <property type="project" value="InterPro"/>
</dbReference>
<dbReference type="GO" id="GO:0016020">
    <property type="term" value="C:membrane"/>
    <property type="evidence" value="ECO:0007669"/>
    <property type="project" value="UniProtKB-SubCell"/>
</dbReference>
<keyword evidence="5 7" id="KW-0472">Membrane</keyword>
<feature type="transmembrane region" description="Helical" evidence="7">
    <location>
        <begin position="590"/>
        <end position="617"/>
    </location>
</feature>
<protein>
    <submittedName>
        <fullName evidence="9">DgyrCDS7754</fullName>
    </submittedName>
</protein>
<name>A0A7I8VS64_9ANNE</name>
<feature type="region of interest" description="Disordered" evidence="6">
    <location>
        <begin position="1"/>
        <end position="28"/>
    </location>
</feature>
<dbReference type="PANTHER" id="PTHR46726:SF1">
    <property type="entry name" value="TWO-PORE CALCIUM CHANNEL 3"/>
    <property type="match status" value="1"/>
</dbReference>
<feature type="compositionally biased region" description="Polar residues" evidence="6">
    <location>
        <begin position="1"/>
        <end position="11"/>
    </location>
</feature>
<evidence type="ECO:0000313" key="9">
    <source>
        <dbReference type="EMBL" id="CAD5119110.1"/>
    </source>
</evidence>
<reference evidence="9 10" key="1">
    <citation type="submission" date="2020-08" db="EMBL/GenBank/DDBJ databases">
        <authorList>
            <person name="Hejnol A."/>
        </authorList>
    </citation>
    <scope>NUCLEOTIDE SEQUENCE [LARGE SCALE GENOMIC DNA]</scope>
</reference>
<feature type="transmembrane region" description="Helical" evidence="7">
    <location>
        <begin position="153"/>
        <end position="175"/>
    </location>
</feature>
<evidence type="ECO:0000313" key="10">
    <source>
        <dbReference type="Proteomes" id="UP000549394"/>
    </source>
</evidence>
<dbReference type="Proteomes" id="UP000549394">
    <property type="component" value="Unassembled WGS sequence"/>
</dbReference>
<evidence type="ECO:0000256" key="4">
    <source>
        <dbReference type="ARBA" id="ARBA00022989"/>
    </source>
</evidence>
<dbReference type="SUPFAM" id="SSF47473">
    <property type="entry name" value="EF-hand"/>
    <property type="match status" value="1"/>
</dbReference>
<dbReference type="AlphaFoldDB" id="A0A7I8VS64"/>
<dbReference type="Gene3D" id="1.10.287.70">
    <property type="match status" value="2"/>
</dbReference>
<evidence type="ECO:0000256" key="7">
    <source>
        <dbReference type="SAM" id="Phobius"/>
    </source>
</evidence>
<evidence type="ECO:0000256" key="1">
    <source>
        <dbReference type="ARBA" id="ARBA00004141"/>
    </source>
</evidence>
<evidence type="ECO:0000256" key="6">
    <source>
        <dbReference type="SAM" id="MobiDB-lite"/>
    </source>
</evidence>
<dbReference type="InterPro" id="IPR011992">
    <property type="entry name" value="EF-hand-dom_pair"/>
</dbReference>
<feature type="transmembrane region" description="Helical" evidence="7">
    <location>
        <begin position="482"/>
        <end position="507"/>
    </location>
</feature>
<feature type="transmembrane region" description="Helical" evidence="7">
    <location>
        <begin position="429"/>
        <end position="447"/>
    </location>
</feature>
<proteinExistence type="predicted"/>
<keyword evidence="3" id="KW-0106">Calcium</keyword>
<feature type="transmembrane region" description="Helical" evidence="7">
    <location>
        <begin position="224"/>
        <end position="249"/>
    </location>
</feature>
<comment type="subcellular location">
    <subcellularLocation>
        <location evidence="1">Membrane</location>
        <topology evidence="1">Multi-pass membrane protein</topology>
    </subcellularLocation>
</comment>
<feature type="domain" description="Ion transport" evidence="8">
    <location>
        <begin position="372"/>
        <end position="615"/>
    </location>
</feature>
<keyword evidence="4 7" id="KW-1133">Transmembrane helix</keyword>
<dbReference type="PROSITE" id="PS00018">
    <property type="entry name" value="EF_HAND_1"/>
    <property type="match status" value="1"/>
</dbReference>
<feature type="transmembrane region" description="Helical" evidence="7">
    <location>
        <begin position="374"/>
        <end position="394"/>
    </location>
</feature>
<evidence type="ECO:0000256" key="5">
    <source>
        <dbReference type="ARBA" id="ARBA00023136"/>
    </source>
</evidence>
<dbReference type="InterPro" id="IPR027359">
    <property type="entry name" value="Volt_channel_dom_sf"/>
</dbReference>
<evidence type="ECO:0000256" key="2">
    <source>
        <dbReference type="ARBA" id="ARBA00022692"/>
    </source>
</evidence>
<feature type="transmembrane region" description="Helical" evidence="7">
    <location>
        <begin position="453"/>
        <end position="470"/>
    </location>
</feature>
<dbReference type="EMBL" id="CAJFCJ010000009">
    <property type="protein sequence ID" value="CAD5119110.1"/>
    <property type="molecule type" value="Genomic_DNA"/>
</dbReference>
<dbReference type="Gene3D" id="1.20.120.350">
    <property type="entry name" value="Voltage-gated potassium channels. Chain C"/>
    <property type="match status" value="1"/>
</dbReference>
<feature type="domain" description="Ion transport" evidence="8">
    <location>
        <begin position="81"/>
        <end position="253"/>
    </location>
</feature>
<keyword evidence="10" id="KW-1185">Reference proteome</keyword>
<dbReference type="InterPro" id="IPR018247">
    <property type="entry name" value="EF_Hand_1_Ca_BS"/>
</dbReference>
<dbReference type="SUPFAM" id="SSF81324">
    <property type="entry name" value="Voltage-gated potassium channels"/>
    <property type="match status" value="2"/>
</dbReference>
<gene>
    <name evidence="9" type="ORF">DGYR_LOCUS7395</name>
</gene>
<feature type="transmembrane region" description="Helical" evidence="7">
    <location>
        <begin position="95"/>
        <end position="117"/>
    </location>
</feature>
<accession>A0A7I8VS64</accession>
<feature type="transmembrane region" description="Helical" evidence="7">
    <location>
        <begin position="561"/>
        <end position="583"/>
    </location>
</feature>
<dbReference type="InterPro" id="IPR005821">
    <property type="entry name" value="Ion_trans_dom"/>
</dbReference>
<sequence>MNNNVGISNCNYKEDVDDEGKGETQGEQIQPSTINIETNIEEAYSNKDLLLAGTLVRDAMSGRCLHFKTDEKSLRIINQLMFQDKKSFLKDPKNVTVVAVIALTVVDIIGYLIWYNLGSNAIRWSRVLRPLYLINFPQSRQVRQVFRNIRRTLPGILSVLVLYFCSLLFFSLMAYKLFEKQNISYSDGRKYFQNFFDGFWDLYVLVTSANNPDVMIPSYNKSHYYAIFFVLFLVINLFLFMSIVLAVIYNNYRRHLKNEIKHLLKNKQEYLDQAFNLLKTTTNGFVGINKITWNELLSIARPKYSRLQSVLLFTVLDTSDNGVIERDEFLKSADLLNIELVERMNVKTILEVKFPKMYNHKISIKLREVVEHRFFRWFFDVCIVGNAICIGFNLDPAEWAFLALFSIEIILKIYTYGVINFFKNKWNTFDFIVIFTALIMTIVEAFLNSKSSVRMQILAILLVLRVLRLLRIANSITAFKTIISTIYNIAPSVGVYGAVIFVFYYIYGILGMEIFQNRIKFYGYNNTNSTAVKCGNDALQLSEFANRRYCSLNFNNFLSSLIVLFTLTVVNQWHIIAQGFVLVTSKAARLFFLTFHVTCVTLLLNIFTAFVLEVFILEYTISRTELQSAVESRIKELGLGVGMNLPNSSNASDNQNIVDGIEQDPESSHSGTSYDDILTKDYGIRFKLRKRHRKHLITLLRNMFESELEKDDEERRDIVNIGVHEIDKRESRKFTNA</sequence>
<dbReference type="PANTHER" id="PTHR46726">
    <property type="entry name" value="TWO PORE CHANNEL 3"/>
    <property type="match status" value="1"/>
</dbReference>